<reference evidence="9" key="1">
    <citation type="journal article" date="2020" name="mSystems">
        <title>Genome- and Community-Level Interaction Insights into Carbon Utilization and Element Cycling Functions of Hydrothermarchaeota in Hydrothermal Sediment.</title>
        <authorList>
            <person name="Zhou Z."/>
            <person name="Liu Y."/>
            <person name="Xu W."/>
            <person name="Pan J."/>
            <person name="Luo Z.H."/>
            <person name="Li M."/>
        </authorList>
    </citation>
    <scope>NUCLEOTIDE SEQUENCE [LARGE SCALE GENOMIC DNA]</scope>
    <source>
        <strain evidence="9">SpSt-897</strain>
    </source>
</reference>
<organism evidence="9">
    <name type="scientific">Desulfobacca acetoxidans</name>
    <dbReference type="NCBI Taxonomy" id="60893"/>
    <lineage>
        <taxon>Bacteria</taxon>
        <taxon>Pseudomonadati</taxon>
        <taxon>Thermodesulfobacteriota</taxon>
        <taxon>Desulfobaccia</taxon>
        <taxon>Desulfobaccales</taxon>
        <taxon>Desulfobaccaceae</taxon>
        <taxon>Desulfobacca</taxon>
    </lineage>
</organism>
<evidence type="ECO:0000256" key="3">
    <source>
        <dbReference type="ARBA" id="ARBA00022475"/>
    </source>
</evidence>
<feature type="transmembrane region" description="Helical" evidence="7">
    <location>
        <begin position="108"/>
        <end position="141"/>
    </location>
</feature>
<name>A0A7C3V5L7_9BACT</name>
<feature type="domain" description="MgtC/SapB/SrpB/YhiD N-terminal" evidence="8">
    <location>
        <begin position="14"/>
        <end position="146"/>
    </location>
</feature>
<feature type="transmembrane region" description="Helical" evidence="7">
    <location>
        <begin position="78"/>
        <end position="96"/>
    </location>
</feature>
<sequence length="234" mass="25359">MWDMPEFLASLGKLALAAMVGGAIGFEREAHGQAAGLRTNILICVGACLMMQLSLNMEVLYRHLPGATSVVRLDPARIASYAIASMGFLGAGAIITGKGSVRGLTTAAGLWLVTGIGLAIGANFLAPSLFATFISLICLYGMRKAKAWFNRDTYTILSLKYQGLKDHLGLVHEILSKHGFIISSTSFSREIPTMVSGYRLHLTSKDNAPFFHLLEEISRTPDLLELEWQEGQVV</sequence>
<keyword evidence="4 7" id="KW-0812">Transmembrane</keyword>
<keyword evidence="5 7" id="KW-1133">Transmembrane helix</keyword>
<evidence type="ECO:0000256" key="2">
    <source>
        <dbReference type="ARBA" id="ARBA00009298"/>
    </source>
</evidence>
<dbReference type="GO" id="GO:0005886">
    <property type="term" value="C:plasma membrane"/>
    <property type="evidence" value="ECO:0007669"/>
    <property type="project" value="UniProtKB-SubCell"/>
</dbReference>
<keyword evidence="6 7" id="KW-0472">Membrane</keyword>
<evidence type="ECO:0000256" key="5">
    <source>
        <dbReference type="ARBA" id="ARBA00022989"/>
    </source>
</evidence>
<dbReference type="PANTHER" id="PTHR33778">
    <property type="entry name" value="PROTEIN MGTC"/>
    <property type="match status" value="1"/>
</dbReference>
<evidence type="ECO:0000313" key="9">
    <source>
        <dbReference type="EMBL" id="HGF34494.1"/>
    </source>
</evidence>
<dbReference type="PANTHER" id="PTHR33778:SF1">
    <property type="entry name" value="MAGNESIUM TRANSPORTER YHID-RELATED"/>
    <property type="match status" value="1"/>
</dbReference>
<comment type="subcellular location">
    <subcellularLocation>
        <location evidence="1">Cell membrane</location>
        <topology evidence="1">Multi-pass membrane protein</topology>
    </subcellularLocation>
</comment>
<comment type="caution">
    <text evidence="9">The sequence shown here is derived from an EMBL/GenBank/DDBJ whole genome shotgun (WGS) entry which is preliminary data.</text>
</comment>
<dbReference type="AlphaFoldDB" id="A0A7C3V5L7"/>
<protein>
    <submittedName>
        <fullName evidence="9">MgtC/SapB family protein</fullName>
    </submittedName>
</protein>
<dbReference type="PRINTS" id="PR01837">
    <property type="entry name" value="MGTCSAPBPROT"/>
</dbReference>
<dbReference type="Pfam" id="PF02308">
    <property type="entry name" value="MgtC"/>
    <property type="match status" value="1"/>
</dbReference>
<proteinExistence type="inferred from homology"/>
<evidence type="ECO:0000256" key="4">
    <source>
        <dbReference type="ARBA" id="ARBA00022692"/>
    </source>
</evidence>
<comment type="similarity">
    <text evidence="2">Belongs to the MgtC/SapB family.</text>
</comment>
<dbReference type="EMBL" id="DTMF01000214">
    <property type="protein sequence ID" value="HGF34494.1"/>
    <property type="molecule type" value="Genomic_DNA"/>
</dbReference>
<evidence type="ECO:0000256" key="1">
    <source>
        <dbReference type="ARBA" id="ARBA00004651"/>
    </source>
</evidence>
<accession>A0A7C3V5L7</accession>
<evidence type="ECO:0000259" key="8">
    <source>
        <dbReference type="Pfam" id="PF02308"/>
    </source>
</evidence>
<dbReference type="InterPro" id="IPR003416">
    <property type="entry name" value="MgtC/SapB/SrpB/YhiD_fam"/>
</dbReference>
<gene>
    <name evidence="9" type="ORF">ENW96_08940</name>
</gene>
<feature type="transmembrane region" description="Helical" evidence="7">
    <location>
        <begin position="35"/>
        <end position="57"/>
    </location>
</feature>
<dbReference type="InterPro" id="IPR049177">
    <property type="entry name" value="MgtC_SapB_SrpB_YhiD_N"/>
</dbReference>
<evidence type="ECO:0000256" key="6">
    <source>
        <dbReference type="ARBA" id="ARBA00023136"/>
    </source>
</evidence>
<keyword evidence="3" id="KW-1003">Cell membrane</keyword>
<evidence type="ECO:0000256" key="7">
    <source>
        <dbReference type="SAM" id="Phobius"/>
    </source>
</evidence>